<sequence>LSTLRRQHQNQQIERKIKNTTWVHNVATFQPVCMPSWSNEDLRTGGKNKCILNVTQMSACVCPCLFGAMNVGAKISEGPLNTIGTHIHIRCR</sequence>
<evidence type="ECO:0000313" key="2">
    <source>
        <dbReference type="Proteomes" id="UP001476798"/>
    </source>
</evidence>
<gene>
    <name evidence="1" type="ORF">GOODEAATRI_003454</name>
</gene>
<proteinExistence type="predicted"/>
<feature type="non-terminal residue" evidence="1">
    <location>
        <position position="1"/>
    </location>
</feature>
<keyword evidence="2" id="KW-1185">Reference proteome</keyword>
<name>A0ABV0NRW3_9TELE</name>
<comment type="caution">
    <text evidence="1">The sequence shown here is derived from an EMBL/GenBank/DDBJ whole genome shotgun (WGS) entry which is preliminary data.</text>
</comment>
<dbReference type="Proteomes" id="UP001476798">
    <property type="component" value="Unassembled WGS sequence"/>
</dbReference>
<reference evidence="1 2" key="1">
    <citation type="submission" date="2021-06" db="EMBL/GenBank/DDBJ databases">
        <authorList>
            <person name="Palmer J.M."/>
        </authorList>
    </citation>
    <scope>NUCLEOTIDE SEQUENCE [LARGE SCALE GENOMIC DNA]</scope>
    <source>
        <strain evidence="1 2">GA_2019</strain>
        <tissue evidence="1">Muscle</tissue>
    </source>
</reference>
<dbReference type="EMBL" id="JAHRIO010050109">
    <property type="protein sequence ID" value="MEQ2174015.1"/>
    <property type="molecule type" value="Genomic_DNA"/>
</dbReference>
<evidence type="ECO:0000313" key="1">
    <source>
        <dbReference type="EMBL" id="MEQ2174015.1"/>
    </source>
</evidence>
<organism evidence="1 2">
    <name type="scientific">Goodea atripinnis</name>
    <dbReference type="NCBI Taxonomy" id="208336"/>
    <lineage>
        <taxon>Eukaryota</taxon>
        <taxon>Metazoa</taxon>
        <taxon>Chordata</taxon>
        <taxon>Craniata</taxon>
        <taxon>Vertebrata</taxon>
        <taxon>Euteleostomi</taxon>
        <taxon>Actinopterygii</taxon>
        <taxon>Neopterygii</taxon>
        <taxon>Teleostei</taxon>
        <taxon>Neoteleostei</taxon>
        <taxon>Acanthomorphata</taxon>
        <taxon>Ovalentaria</taxon>
        <taxon>Atherinomorphae</taxon>
        <taxon>Cyprinodontiformes</taxon>
        <taxon>Goodeidae</taxon>
        <taxon>Goodea</taxon>
    </lineage>
</organism>
<protein>
    <submittedName>
        <fullName evidence="1">Uncharacterized protein</fullName>
    </submittedName>
</protein>
<accession>A0ABV0NRW3</accession>